<dbReference type="SMART" id="SM00387">
    <property type="entry name" value="HATPase_c"/>
    <property type="match status" value="1"/>
</dbReference>
<dbReference type="GO" id="GO:0006355">
    <property type="term" value="P:regulation of DNA-templated transcription"/>
    <property type="evidence" value="ECO:0007669"/>
    <property type="project" value="InterPro"/>
</dbReference>
<comment type="subcellular location">
    <subcellularLocation>
        <location evidence="1">Cell membrane</location>
        <topology evidence="1">Multi-pass membrane protein</topology>
    </subcellularLocation>
</comment>
<evidence type="ECO:0000313" key="14">
    <source>
        <dbReference type="EMBL" id="BBD08135.1"/>
    </source>
</evidence>
<evidence type="ECO:0000256" key="7">
    <source>
        <dbReference type="ARBA" id="ARBA00023012"/>
    </source>
</evidence>
<gene>
    <name evidence="14" type="ORF">DFE_1409</name>
</gene>
<keyword evidence="4" id="KW-0812">Transmembrane</keyword>
<feature type="modified residue" description="4-aspartylphosphate" evidence="9">
    <location>
        <position position="79"/>
    </location>
</feature>
<dbReference type="GO" id="GO:0005886">
    <property type="term" value="C:plasma membrane"/>
    <property type="evidence" value="ECO:0007669"/>
    <property type="project" value="UniProtKB-SubCell"/>
</dbReference>
<evidence type="ECO:0000259" key="11">
    <source>
        <dbReference type="PROSITE" id="PS50109"/>
    </source>
</evidence>
<feature type="domain" description="PAS" evidence="13">
    <location>
        <begin position="166"/>
        <end position="200"/>
    </location>
</feature>
<accession>A0A2Z6AY85</accession>
<dbReference type="Pfam" id="PF00989">
    <property type="entry name" value="PAS"/>
    <property type="match status" value="1"/>
</dbReference>
<dbReference type="InterPro" id="IPR050482">
    <property type="entry name" value="Sensor_HK_TwoCompSys"/>
</dbReference>
<evidence type="ECO:0000256" key="9">
    <source>
        <dbReference type="PROSITE-ProRule" id="PRU00169"/>
    </source>
</evidence>
<keyword evidence="2" id="KW-1003">Cell membrane</keyword>
<dbReference type="Gene3D" id="3.40.50.2300">
    <property type="match status" value="1"/>
</dbReference>
<evidence type="ECO:0000256" key="3">
    <source>
        <dbReference type="ARBA" id="ARBA00022679"/>
    </source>
</evidence>
<evidence type="ECO:0000256" key="4">
    <source>
        <dbReference type="ARBA" id="ARBA00022692"/>
    </source>
</evidence>
<dbReference type="InterPro" id="IPR036890">
    <property type="entry name" value="HATPase_C_sf"/>
</dbReference>
<dbReference type="SUPFAM" id="SSF55785">
    <property type="entry name" value="PYP-like sensor domain (PAS domain)"/>
    <property type="match status" value="3"/>
</dbReference>
<evidence type="ECO:0000256" key="8">
    <source>
        <dbReference type="ARBA" id="ARBA00023136"/>
    </source>
</evidence>
<dbReference type="Gene3D" id="3.30.565.10">
    <property type="entry name" value="Histidine kinase-like ATPase, C-terminal domain"/>
    <property type="match status" value="1"/>
</dbReference>
<evidence type="ECO:0000256" key="10">
    <source>
        <dbReference type="SAM" id="Coils"/>
    </source>
</evidence>
<dbReference type="PANTHER" id="PTHR24421">
    <property type="entry name" value="NITRATE/NITRITE SENSOR PROTEIN NARX-RELATED"/>
    <property type="match status" value="1"/>
</dbReference>
<dbReference type="InterPro" id="IPR011006">
    <property type="entry name" value="CheY-like_superfamily"/>
</dbReference>
<evidence type="ECO:0000256" key="5">
    <source>
        <dbReference type="ARBA" id="ARBA00022777"/>
    </source>
</evidence>
<name>A0A2Z6AY85_9BACT</name>
<dbReference type="GO" id="GO:0000155">
    <property type="term" value="F:phosphorelay sensor kinase activity"/>
    <property type="evidence" value="ECO:0007669"/>
    <property type="project" value="InterPro"/>
</dbReference>
<organism evidence="14 15">
    <name type="scientific">Desulfovibrio ferrophilus</name>
    <dbReference type="NCBI Taxonomy" id="241368"/>
    <lineage>
        <taxon>Bacteria</taxon>
        <taxon>Pseudomonadati</taxon>
        <taxon>Thermodesulfobacteriota</taxon>
        <taxon>Desulfovibrionia</taxon>
        <taxon>Desulfovibrionales</taxon>
        <taxon>Desulfovibrionaceae</taxon>
        <taxon>Desulfovibrio</taxon>
    </lineage>
</organism>
<dbReference type="EMBL" id="AP017378">
    <property type="protein sequence ID" value="BBD08135.1"/>
    <property type="molecule type" value="Genomic_DNA"/>
</dbReference>
<dbReference type="PROSITE" id="PS50109">
    <property type="entry name" value="HIS_KIN"/>
    <property type="match status" value="1"/>
</dbReference>
<dbReference type="InterPro" id="IPR035965">
    <property type="entry name" value="PAS-like_dom_sf"/>
</dbReference>
<dbReference type="PROSITE" id="PS50110">
    <property type="entry name" value="RESPONSE_REGULATORY"/>
    <property type="match status" value="1"/>
</dbReference>
<keyword evidence="10" id="KW-0175">Coiled coil</keyword>
<dbReference type="Pfam" id="PF13426">
    <property type="entry name" value="PAS_9"/>
    <property type="match status" value="2"/>
</dbReference>
<dbReference type="Proteomes" id="UP000269883">
    <property type="component" value="Chromosome"/>
</dbReference>
<dbReference type="PANTHER" id="PTHR24421:SF37">
    <property type="entry name" value="SENSOR HISTIDINE KINASE NARS"/>
    <property type="match status" value="1"/>
</dbReference>
<proteinExistence type="predicted"/>
<dbReference type="InterPro" id="IPR011712">
    <property type="entry name" value="Sig_transdc_His_kin_sub3_dim/P"/>
</dbReference>
<keyword evidence="7" id="KW-0902">Two-component regulatory system</keyword>
<keyword evidence="15" id="KW-1185">Reference proteome</keyword>
<feature type="domain" description="Histidine kinase" evidence="11">
    <location>
        <begin position="725"/>
        <end position="818"/>
    </location>
</feature>
<dbReference type="Pfam" id="PF07730">
    <property type="entry name" value="HisKA_3"/>
    <property type="match status" value="1"/>
</dbReference>
<dbReference type="GO" id="GO:0046983">
    <property type="term" value="F:protein dimerization activity"/>
    <property type="evidence" value="ECO:0007669"/>
    <property type="project" value="InterPro"/>
</dbReference>
<keyword evidence="6" id="KW-1133">Transmembrane helix</keyword>
<evidence type="ECO:0000256" key="6">
    <source>
        <dbReference type="ARBA" id="ARBA00022989"/>
    </source>
</evidence>
<keyword evidence="9" id="KW-0597">Phosphoprotein</keyword>
<feature type="domain" description="PAS" evidence="13">
    <location>
        <begin position="480"/>
        <end position="535"/>
    </location>
</feature>
<evidence type="ECO:0000256" key="1">
    <source>
        <dbReference type="ARBA" id="ARBA00004651"/>
    </source>
</evidence>
<dbReference type="InterPro" id="IPR005467">
    <property type="entry name" value="His_kinase_dom"/>
</dbReference>
<dbReference type="CDD" id="cd16917">
    <property type="entry name" value="HATPase_UhpB-NarQ-NarX-like"/>
    <property type="match status" value="1"/>
</dbReference>
<protein>
    <submittedName>
        <fullName evidence="14">PAS/PAC sensor signal transduction histidine kinase</fullName>
    </submittedName>
</protein>
<dbReference type="InterPro" id="IPR003594">
    <property type="entry name" value="HATPase_dom"/>
</dbReference>
<sequence>MRPLFGACSLPLLRAGLAEVGGLMKTPLQVLFVYGSLDRAEILVAELRRGGYQPEYVCAGDRNDLGSVIGWPWDVIISDTVMSGITLRDVQASLAMRKSPPPLIVVTGSPAMECAVEAMRQGAFDYLPWDGRSRLNEVVNSALEYSSRVQHQAREHKFLRFTQFSIEQAAEAVFWIDSLGRFFYVNDAAGRMLGYAPRELRIMSLFDIDHALKRSDWPEVWERLRREQSFVAESQLLASGGRLIPVEVVFNMLVLDGEEYTTAYVRDITKRIRVQNALSSEENRYRSLFHNSPISLWEEDLSDVKAFFDELRERGVEDFHEHFGANVEDLLECVRRVKIIDVNQATLDMLDAQSKDELFGGLDKVFTEDSLRVARDEFALLANGGHRYAGELDHMTLTGRIIRVAVHFNVAPEDRKTLGRVVVSLIDISERRHMERELERARDELEQRVDERTLELGESNRQLKKEISDREQVELQLRDSERRHRMIIDTMPVLIHAHDQNGDFVFWNRESERVLGYSAQDVVNTPNFKSKLYPDPEYRAQVVRMHGTPFVDMETDVVTASGEVRTIKWSTVQYASPEPGWESWETGIDVTRAKKSEMRIHTLTHELMRAQESERQRIALDLHDNVAQNLSSLKISSETLFDGVSGVSSELRKRAGELSRNLQGCIAAVRNLSYDLRPSGLDQLGLVKSLDQFCRELSGGREMEIVLSSAGMDNLEPDSDIEINLYRLAQEALRNAARHSGAQTVLVKLVASSPHILMRVEDDGNGFDIPKRKTEAVDERRMGLQSMEERAKLLDGEFSITSVPGKGTRIFVKVPYKEKRRG</sequence>
<dbReference type="KEGG" id="dfl:DFE_1409"/>
<keyword evidence="5 14" id="KW-0418">Kinase</keyword>
<evidence type="ECO:0000259" key="12">
    <source>
        <dbReference type="PROSITE" id="PS50110"/>
    </source>
</evidence>
<dbReference type="Gene3D" id="3.30.450.20">
    <property type="entry name" value="PAS domain"/>
    <property type="match status" value="3"/>
</dbReference>
<dbReference type="Pfam" id="PF02518">
    <property type="entry name" value="HATPase_c"/>
    <property type="match status" value="1"/>
</dbReference>
<dbReference type="InterPro" id="IPR000014">
    <property type="entry name" value="PAS"/>
</dbReference>
<dbReference type="InterPro" id="IPR013767">
    <property type="entry name" value="PAS_fold"/>
</dbReference>
<dbReference type="SUPFAM" id="SSF52172">
    <property type="entry name" value="CheY-like"/>
    <property type="match status" value="1"/>
</dbReference>
<keyword evidence="3" id="KW-0808">Transferase</keyword>
<dbReference type="InterPro" id="IPR001789">
    <property type="entry name" value="Sig_transdc_resp-reg_receiver"/>
</dbReference>
<dbReference type="SMART" id="SM00091">
    <property type="entry name" value="PAS"/>
    <property type="match status" value="3"/>
</dbReference>
<feature type="domain" description="Response regulatory" evidence="12">
    <location>
        <begin position="29"/>
        <end position="144"/>
    </location>
</feature>
<reference evidence="14 15" key="1">
    <citation type="journal article" date="2018" name="Sci. Adv.">
        <title>Multi-heme cytochromes provide a pathway for survival in energy-limited environments.</title>
        <authorList>
            <person name="Deng X."/>
            <person name="Dohmae N."/>
            <person name="Nealson K.H."/>
            <person name="Hashimoto K."/>
            <person name="Okamoto A."/>
        </authorList>
    </citation>
    <scope>NUCLEOTIDE SEQUENCE [LARGE SCALE GENOMIC DNA]</scope>
    <source>
        <strain evidence="14 15">IS5</strain>
    </source>
</reference>
<evidence type="ECO:0000259" key="13">
    <source>
        <dbReference type="PROSITE" id="PS50112"/>
    </source>
</evidence>
<dbReference type="CDD" id="cd00130">
    <property type="entry name" value="PAS"/>
    <property type="match status" value="3"/>
</dbReference>
<evidence type="ECO:0000313" key="15">
    <source>
        <dbReference type="Proteomes" id="UP000269883"/>
    </source>
</evidence>
<dbReference type="AlphaFoldDB" id="A0A2Z6AY85"/>
<keyword evidence="8" id="KW-0472">Membrane</keyword>
<evidence type="ECO:0000256" key="2">
    <source>
        <dbReference type="ARBA" id="ARBA00022475"/>
    </source>
</evidence>
<dbReference type="SUPFAM" id="SSF55874">
    <property type="entry name" value="ATPase domain of HSP90 chaperone/DNA topoisomerase II/histidine kinase"/>
    <property type="match status" value="1"/>
</dbReference>
<dbReference type="NCBIfam" id="TIGR00229">
    <property type="entry name" value="sensory_box"/>
    <property type="match status" value="2"/>
</dbReference>
<dbReference type="Gene3D" id="1.20.5.1930">
    <property type="match status" value="1"/>
</dbReference>
<dbReference type="PROSITE" id="PS50112">
    <property type="entry name" value="PAS"/>
    <property type="match status" value="2"/>
</dbReference>
<feature type="coiled-coil region" evidence="10">
    <location>
        <begin position="428"/>
        <end position="483"/>
    </location>
</feature>